<feature type="region of interest" description="Disordered" evidence="11">
    <location>
        <begin position="492"/>
        <end position="529"/>
    </location>
</feature>
<keyword evidence="13" id="KW-1185">Reference proteome</keyword>
<accession>A0A1G6RPK1</accession>
<comment type="subcellular location">
    <subcellularLocation>
        <location evidence="1">Endoplasmic reticulum lumen</location>
    </subcellularLocation>
</comment>
<evidence type="ECO:0000256" key="1">
    <source>
        <dbReference type="ARBA" id="ARBA00004319"/>
    </source>
</evidence>
<dbReference type="InterPro" id="IPR018181">
    <property type="entry name" value="Heat_shock_70_CS"/>
</dbReference>
<keyword evidence="4" id="KW-0732">Signal</keyword>
<protein>
    <submittedName>
        <fullName evidence="12">Hsp70 protein</fullName>
    </submittedName>
</protein>
<dbReference type="RefSeq" id="WP_091028021.1">
    <property type="nucleotide sequence ID" value="NZ_FNAD01000001.1"/>
</dbReference>
<dbReference type="Proteomes" id="UP000198949">
    <property type="component" value="Unassembled WGS sequence"/>
</dbReference>
<keyword evidence="9" id="KW-0143">Chaperone</keyword>
<dbReference type="OrthoDB" id="218695at2"/>
<name>A0A1G6RPK1_9ACTN</name>
<evidence type="ECO:0000256" key="3">
    <source>
        <dbReference type="ARBA" id="ARBA00022574"/>
    </source>
</evidence>
<evidence type="ECO:0000256" key="7">
    <source>
        <dbReference type="ARBA" id="ARBA00022840"/>
    </source>
</evidence>
<dbReference type="GO" id="GO:0140662">
    <property type="term" value="F:ATP-dependent protein folding chaperone"/>
    <property type="evidence" value="ECO:0007669"/>
    <property type="project" value="InterPro"/>
</dbReference>
<dbReference type="InterPro" id="IPR013126">
    <property type="entry name" value="Hsp_70_fam"/>
</dbReference>
<comment type="similarity">
    <text evidence="2">Belongs to the heat shock protein 70 family.</text>
</comment>
<sequence>MPFTNPRPAAISIDFGTSHTVATIRRADGRVHQQLFDGSPQLPSAVFMDDEGGPVVGADAVHSGRRKPDRYEPNPKRRIDDASILLGETDIPVTSVIAAVLSRVARECAHTLGTLGPVTVTVPAAWGPTRRHVVADAATAAGLGDVDLVAEPVAAASYFVETLAIDIPPGSGVVVYDLGGGTFDATVLRRATTGFDVLAVDGAPDLGGLDFDQALAEHLAATFQPEDERWARLTAPETPADLRHRTAFMDEVRQAKERLSRSASTELTIPLLDADVHLTRDEVEQVCKPLVERTLRVTQGVIRESGLAKEQVAALFLVGAASRMPLVATLLHRELGIAPAAIEQPELAVSEGGLLAQHTVSTPISVPSPALPPQTAPPPAATPAAAPVPATNQTMPLPHNSAPRPPSQPTPQGLGAMPGPVTQPHMAPPVPPAHMSAPTGPYQQQPPPGKDGPWLKSKQGITALSVAAAVVVLALAALVAFQFLPTGGDTGDITADGSQTGDPGDDPSAADDEDEEGDSGSAASGDDGAFVPLSEAVLGDQTAAMDAAHVGAVTQVRTGQVDGVPVAVSAGDDKLVRVWDLETGAEIGAFRGHKDVIDHLSVFEYEGRWVAFSRDATTEAVWYLDDPENPINTRESTYDTIYWAGVRDDTPVYITDYEVKQLFTGAVLGDVTLAYGDFNVLTGIGGDLHQVGVSENSVFVSDLATGEPVGGTFDQLTIDVSAFTAGTAAGRALGVTATGDGSIQAWDLTTAEPYGTPGMELLQQVYEVGLTELDGKAVAVVRGNRGMSVFDLETGAQMGEAFAPHTGAGEVLTAAIGAVDGHPVVVIGTGDGLVEVWSL</sequence>
<dbReference type="PRINTS" id="PR00301">
    <property type="entry name" value="HEATSHOCK70"/>
</dbReference>
<dbReference type="STRING" id="58114.SAMN05216270_101591"/>
<dbReference type="PROSITE" id="PS00329">
    <property type="entry name" value="HSP70_2"/>
    <property type="match status" value="1"/>
</dbReference>
<dbReference type="Gene3D" id="3.30.420.40">
    <property type="match status" value="2"/>
</dbReference>
<keyword evidence="7" id="KW-0067">ATP-binding</keyword>
<dbReference type="SUPFAM" id="SSF50978">
    <property type="entry name" value="WD40 repeat-like"/>
    <property type="match status" value="1"/>
</dbReference>
<dbReference type="PROSITE" id="PS50082">
    <property type="entry name" value="WD_REPEATS_2"/>
    <property type="match status" value="1"/>
</dbReference>
<dbReference type="GO" id="GO:0005524">
    <property type="term" value="F:ATP binding"/>
    <property type="evidence" value="ECO:0007669"/>
    <property type="project" value="UniProtKB-KW"/>
</dbReference>
<keyword evidence="5" id="KW-0677">Repeat</keyword>
<feature type="compositionally biased region" description="Acidic residues" evidence="11">
    <location>
        <begin position="503"/>
        <end position="518"/>
    </location>
</feature>
<evidence type="ECO:0000256" key="2">
    <source>
        <dbReference type="ARBA" id="ARBA00007381"/>
    </source>
</evidence>
<reference evidence="13" key="1">
    <citation type="submission" date="2016-10" db="EMBL/GenBank/DDBJ databases">
        <authorList>
            <person name="Varghese N."/>
            <person name="Submissions S."/>
        </authorList>
    </citation>
    <scope>NUCLEOTIDE SEQUENCE [LARGE SCALE GENOMIC DNA]</scope>
    <source>
        <strain evidence="13">CGMCC 4.3516</strain>
    </source>
</reference>
<dbReference type="CDD" id="cd22541">
    <property type="entry name" value="SP5_N"/>
    <property type="match status" value="1"/>
</dbReference>
<dbReference type="InterPro" id="IPR043129">
    <property type="entry name" value="ATPase_NBD"/>
</dbReference>
<dbReference type="Gene3D" id="2.130.10.10">
    <property type="entry name" value="YVTN repeat-like/Quinoprotein amine dehydrogenase"/>
    <property type="match status" value="2"/>
</dbReference>
<dbReference type="SUPFAM" id="SSF53067">
    <property type="entry name" value="Actin-like ATPase domain"/>
    <property type="match status" value="2"/>
</dbReference>
<keyword evidence="6" id="KW-0547">Nucleotide-binding</keyword>
<dbReference type="InterPro" id="IPR036322">
    <property type="entry name" value="WD40_repeat_dom_sf"/>
</dbReference>
<dbReference type="Pfam" id="PF00012">
    <property type="entry name" value="HSP70"/>
    <property type="match status" value="1"/>
</dbReference>
<evidence type="ECO:0000256" key="11">
    <source>
        <dbReference type="SAM" id="MobiDB-lite"/>
    </source>
</evidence>
<evidence type="ECO:0000256" key="10">
    <source>
        <dbReference type="PROSITE-ProRule" id="PRU00221"/>
    </source>
</evidence>
<feature type="repeat" description="WD" evidence="10">
    <location>
        <begin position="568"/>
        <end position="589"/>
    </location>
</feature>
<proteinExistence type="inferred from homology"/>
<feature type="compositionally biased region" description="Low complexity" evidence="11">
    <location>
        <begin position="519"/>
        <end position="529"/>
    </location>
</feature>
<gene>
    <name evidence="12" type="ORF">SAMN05216270_101591</name>
</gene>
<feature type="region of interest" description="Disordered" evidence="11">
    <location>
        <begin position="365"/>
        <end position="455"/>
    </location>
</feature>
<feature type="compositionally biased region" description="Low complexity" evidence="11">
    <location>
        <begin position="433"/>
        <end position="443"/>
    </location>
</feature>
<dbReference type="InterPro" id="IPR019775">
    <property type="entry name" value="WD40_repeat_CS"/>
</dbReference>
<organism evidence="12 13">
    <name type="scientific">Glycomyces harbinensis</name>
    <dbReference type="NCBI Taxonomy" id="58114"/>
    <lineage>
        <taxon>Bacteria</taxon>
        <taxon>Bacillati</taxon>
        <taxon>Actinomycetota</taxon>
        <taxon>Actinomycetes</taxon>
        <taxon>Glycomycetales</taxon>
        <taxon>Glycomycetaceae</taxon>
        <taxon>Glycomyces</taxon>
    </lineage>
</organism>
<keyword evidence="8" id="KW-0346">Stress response</keyword>
<evidence type="ECO:0000256" key="6">
    <source>
        <dbReference type="ARBA" id="ARBA00022741"/>
    </source>
</evidence>
<evidence type="ECO:0000256" key="5">
    <source>
        <dbReference type="ARBA" id="ARBA00022737"/>
    </source>
</evidence>
<feature type="compositionally biased region" description="Pro residues" evidence="11">
    <location>
        <begin position="369"/>
        <end position="381"/>
    </location>
</feature>
<dbReference type="InterPro" id="IPR001680">
    <property type="entry name" value="WD40_rpt"/>
</dbReference>
<evidence type="ECO:0000256" key="4">
    <source>
        <dbReference type="ARBA" id="ARBA00022729"/>
    </source>
</evidence>
<dbReference type="PROSITE" id="PS00678">
    <property type="entry name" value="WD_REPEATS_1"/>
    <property type="match status" value="1"/>
</dbReference>
<evidence type="ECO:0000313" key="13">
    <source>
        <dbReference type="Proteomes" id="UP000198949"/>
    </source>
</evidence>
<evidence type="ECO:0000256" key="8">
    <source>
        <dbReference type="ARBA" id="ARBA00023016"/>
    </source>
</evidence>
<feature type="compositionally biased region" description="Low complexity" evidence="11">
    <location>
        <begin position="382"/>
        <end position="391"/>
    </location>
</feature>
<dbReference type="InterPro" id="IPR015943">
    <property type="entry name" value="WD40/YVTN_repeat-like_dom_sf"/>
</dbReference>
<evidence type="ECO:0000256" key="9">
    <source>
        <dbReference type="ARBA" id="ARBA00023186"/>
    </source>
</evidence>
<dbReference type="AlphaFoldDB" id="A0A1G6RPK1"/>
<dbReference type="GO" id="GO:0030968">
    <property type="term" value="P:endoplasmic reticulum unfolded protein response"/>
    <property type="evidence" value="ECO:0007669"/>
    <property type="project" value="TreeGrafter"/>
</dbReference>
<keyword evidence="3 10" id="KW-0853">WD repeat</keyword>
<dbReference type="Gene3D" id="3.90.640.10">
    <property type="entry name" value="Actin, Chain A, domain 4"/>
    <property type="match status" value="1"/>
</dbReference>
<dbReference type="PANTHER" id="PTHR45639:SF3">
    <property type="entry name" value="HYPOXIA UP-REGULATED PROTEIN 1"/>
    <property type="match status" value="1"/>
</dbReference>
<dbReference type="EMBL" id="FNAD01000001">
    <property type="protein sequence ID" value="SDD06468.1"/>
    <property type="molecule type" value="Genomic_DNA"/>
</dbReference>
<dbReference type="PANTHER" id="PTHR45639">
    <property type="entry name" value="HSC70CB, ISOFORM G-RELATED"/>
    <property type="match status" value="1"/>
</dbReference>
<evidence type="ECO:0000313" key="12">
    <source>
        <dbReference type="EMBL" id="SDD06468.1"/>
    </source>
</evidence>